<dbReference type="GO" id="GO:0005524">
    <property type="term" value="F:ATP binding"/>
    <property type="evidence" value="ECO:0007669"/>
    <property type="project" value="UniProtKB-KW"/>
</dbReference>
<dbReference type="Pfam" id="PF02367">
    <property type="entry name" value="TsaE"/>
    <property type="match status" value="1"/>
</dbReference>
<dbReference type="PANTHER" id="PTHR33540">
    <property type="entry name" value="TRNA THREONYLCARBAMOYLADENOSINE BIOSYNTHESIS PROTEIN TSAE"/>
    <property type="match status" value="1"/>
</dbReference>
<keyword evidence="9" id="KW-0460">Magnesium</keyword>
<reference evidence="11 12" key="1">
    <citation type="submission" date="2018-04" db="EMBL/GenBank/DDBJ databases">
        <title>Novel Campyloabacter and Helicobacter Species and Strains.</title>
        <authorList>
            <person name="Mannion A.J."/>
            <person name="Shen Z."/>
            <person name="Fox J.G."/>
        </authorList>
    </citation>
    <scope>NUCLEOTIDE SEQUENCE [LARGE SCALE GENOMIC DNA]</scope>
    <source>
        <strain evidence="11 12">MIT 99-5101</strain>
    </source>
</reference>
<dbReference type="InterPro" id="IPR003442">
    <property type="entry name" value="T6A_TsaE"/>
</dbReference>
<evidence type="ECO:0000256" key="2">
    <source>
        <dbReference type="ARBA" id="ARBA00007599"/>
    </source>
</evidence>
<dbReference type="RefSeq" id="WP_115552049.1">
    <property type="nucleotide sequence ID" value="NZ_CAOOSM010000004.1"/>
</dbReference>
<organism evidence="11 12">
    <name type="scientific">Helicobacter ganmani</name>
    <dbReference type="NCBI Taxonomy" id="60246"/>
    <lineage>
        <taxon>Bacteria</taxon>
        <taxon>Pseudomonadati</taxon>
        <taxon>Campylobacterota</taxon>
        <taxon>Epsilonproteobacteria</taxon>
        <taxon>Campylobacterales</taxon>
        <taxon>Helicobacteraceae</taxon>
        <taxon>Helicobacter</taxon>
    </lineage>
</organism>
<keyword evidence="11" id="KW-0808">Transferase</keyword>
<dbReference type="GO" id="GO:0005737">
    <property type="term" value="C:cytoplasm"/>
    <property type="evidence" value="ECO:0007669"/>
    <property type="project" value="UniProtKB-SubCell"/>
</dbReference>
<dbReference type="GO" id="GO:0002949">
    <property type="term" value="P:tRNA threonylcarbamoyladenosine modification"/>
    <property type="evidence" value="ECO:0007669"/>
    <property type="project" value="InterPro"/>
</dbReference>
<dbReference type="GO" id="GO:0046872">
    <property type="term" value="F:metal ion binding"/>
    <property type="evidence" value="ECO:0007669"/>
    <property type="project" value="UniProtKB-KW"/>
</dbReference>
<evidence type="ECO:0000313" key="12">
    <source>
        <dbReference type="Proteomes" id="UP000256650"/>
    </source>
</evidence>
<comment type="similarity">
    <text evidence="2">Belongs to the TsaE family.</text>
</comment>
<proteinExistence type="inferred from homology"/>
<evidence type="ECO:0000256" key="4">
    <source>
        <dbReference type="ARBA" id="ARBA00022490"/>
    </source>
</evidence>
<dbReference type="SUPFAM" id="SSF52540">
    <property type="entry name" value="P-loop containing nucleoside triphosphate hydrolases"/>
    <property type="match status" value="1"/>
</dbReference>
<keyword evidence="4" id="KW-0963">Cytoplasm</keyword>
<dbReference type="AlphaFoldDB" id="A0A3D8IA56"/>
<evidence type="ECO:0000256" key="6">
    <source>
        <dbReference type="ARBA" id="ARBA00022723"/>
    </source>
</evidence>
<keyword evidence="8" id="KW-0067">ATP-binding</keyword>
<keyword evidence="5" id="KW-0819">tRNA processing</keyword>
<dbReference type="Proteomes" id="UP000256650">
    <property type="component" value="Unassembled WGS sequence"/>
</dbReference>
<evidence type="ECO:0000256" key="9">
    <source>
        <dbReference type="ARBA" id="ARBA00022842"/>
    </source>
</evidence>
<dbReference type="NCBIfam" id="TIGR00150">
    <property type="entry name" value="T6A_YjeE"/>
    <property type="match status" value="1"/>
</dbReference>
<evidence type="ECO:0000256" key="5">
    <source>
        <dbReference type="ARBA" id="ARBA00022694"/>
    </source>
</evidence>
<evidence type="ECO:0000256" key="1">
    <source>
        <dbReference type="ARBA" id="ARBA00004496"/>
    </source>
</evidence>
<evidence type="ECO:0000256" key="10">
    <source>
        <dbReference type="ARBA" id="ARBA00032441"/>
    </source>
</evidence>
<name>A0A3D8IA56_9HELI</name>
<dbReference type="PANTHER" id="PTHR33540:SF2">
    <property type="entry name" value="TRNA THREONYLCARBAMOYLADENOSINE BIOSYNTHESIS PROTEIN TSAE"/>
    <property type="match status" value="1"/>
</dbReference>
<comment type="subcellular location">
    <subcellularLocation>
        <location evidence="1">Cytoplasm</location>
    </subcellularLocation>
</comment>
<evidence type="ECO:0000313" key="11">
    <source>
        <dbReference type="EMBL" id="RDU61988.1"/>
    </source>
</evidence>
<keyword evidence="6" id="KW-0479">Metal-binding</keyword>
<evidence type="ECO:0000256" key="8">
    <source>
        <dbReference type="ARBA" id="ARBA00022840"/>
    </source>
</evidence>
<sequence>MEWILSKKELPKLCEYLDLKNHRGIYLFSGDLASGKTTLIQAMVASLGSKAKVTSPTFLTALEYGNQIYHYDIYNKDLEKLFALGFLEEIEKEGWHFIEWGDENLAKILKQIGLPFWRIIIHIESKGRKYCIEESLCTH</sequence>
<evidence type="ECO:0000256" key="3">
    <source>
        <dbReference type="ARBA" id="ARBA00019010"/>
    </source>
</evidence>
<dbReference type="EMBL" id="NXLS01000009">
    <property type="protein sequence ID" value="RDU61988.1"/>
    <property type="molecule type" value="Genomic_DNA"/>
</dbReference>
<comment type="caution">
    <text evidence="11">The sequence shown here is derived from an EMBL/GenBank/DDBJ whole genome shotgun (WGS) entry which is preliminary data.</text>
</comment>
<accession>A0A3D8IA56</accession>
<dbReference type="OrthoDB" id="9815896at2"/>
<keyword evidence="7" id="KW-0547">Nucleotide-binding</keyword>
<gene>
    <name evidence="11" type="ORF">CQA43_07865</name>
</gene>
<protein>
    <recommendedName>
        <fullName evidence="3">tRNA threonylcarbamoyladenosine biosynthesis protein TsaE</fullName>
    </recommendedName>
    <alternativeName>
        <fullName evidence="10">t(6)A37 threonylcarbamoyladenosine biosynthesis protein TsaE</fullName>
    </alternativeName>
</protein>
<evidence type="ECO:0000256" key="7">
    <source>
        <dbReference type="ARBA" id="ARBA00022741"/>
    </source>
</evidence>
<dbReference type="GeneID" id="82536196"/>
<dbReference type="GO" id="GO:0016740">
    <property type="term" value="F:transferase activity"/>
    <property type="evidence" value="ECO:0007669"/>
    <property type="project" value="UniProtKB-KW"/>
</dbReference>
<dbReference type="InterPro" id="IPR027417">
    <property type="entry name" value="P-loop_NTPase"/>
</dbReference>
<dbReference type="Gene3D" id="3.40.50.300">
    <property type="entry name" value="P-loop containing nucleotide triphosphate hydrolases"/>
    <property type="match status" value="1"/>
</dbReference>
<keyword evidence="12" id="KW-1185">Reference proteome</keyword>